<evidence type="ECO:0000259" key="20">
    <source>
        <dbReference type="PROSITE" id="PS51383"/>
    </source>
</evidence>
<comment type="catalytic activity">
    <reaction evidence="16 17 19">
        <text>(6S)-NADPHX + ADP = AMP + phosphate + NADPH + H(+)</text>
        <dbReference type="Rhea" id="RHEA:32235"/>
        <dbReference type="ChEBI" id="CHEBI:15378"/>
        <dbReference type="ChEBI" id="CHEBI:43474"/>
        <dbReference type="ChEBI" id="CHEBI:57783"/>
        <dbReference type="ChEBI" id="CHEBI:64076"/>
        <dbReference type="ChEBI" id="CHEBI:456215"/>
        <dbReference type="ChEBI" id="CHEBI:456216"/>
        <dbReference type="EC" id="4.2.1.136"/>
    </reaction>
</comment>
<evidence type="ECO:0000256" key="18">
    <source>
        <dbReference type="HAMAP-Rule" id="MF_01966"/>
    </source>
</evidence>
<dbReference type="InterPro" id="IPR036652">
    <property type="entry name" value="YjeF_N_dom_sf"/>
</dbReference>
<feature type="binding site" evidence="18">
    <location>
        <position position="153"/>
    </location>
    <ligand>
        <name>(6S)-NADPHX</name>
        <dbReference type="ChEBI" id="CHEBI:64076"/>
    </ligand>
</feature>
<dbReference type="PROSITE" id="PS01050">
    <property type="entry name" value="YJEF_C_2"/>
    <property type="match status" value="1"/>
</dbReference>
<evidence type="ECO:0000256" key="3">
    <source>
        <dbReference type="ARBA" id="ARBA00006001"/>
    </source>
</evidence>
<comment type="similarity">
    <text evidence="17">Belongs to the NnrD/CARKD family.</text>
</comment>
<proteinExistence type="inferred from homology"/>
<keyword evidence="9 18" id="KW-0630">Potassium</keyword>
<feature type="domain" description="YjeF C-terminal" evidence="20">
    <location>
        <begin position="220"/>
        <end position="515"/>
    </location>
</feature>
<dbReference type="Gene3D" id="3.40.50.10260">
    <property type="entry name" value="YjeF N-terminal domain"/>
    <property type="match status" value="1"/>
</dbReference>
<comment type="function">
    <text evidence="17">Catalyzes the dehydration of the S-form of NAD(P)HX at the expense of ADP, which is converted to AMP. Together with NAD(P)HX epimerase, which catalyzes the epimerization of the S- and R-forms, the enzyme allows the repair of both epimers of NAD(P)HX, a damaged form of NAD(P)H that is a result of enzymatic or heat-dependent hydration.</text>
</comment>
<dbReference type="PIRSF" id="PIRSF017184">
    <property type="entry name" value="Nnr"/>
    <property type="match status" value="1"/>
</dbReference>
<evidence type="ECO:0000256" key="9">
    <source>
        <dbReference type="ARBA" id="ARBA00022958"/>
    </source>
</evidence>
<gene>
    <name evidence="22" type="primary">nnr</name>
    <name evidence="17" type="synonym">nnrD</name>
    <name evidence="18" type="synonym">nnrE</name>
    <name evidence="22" type="ORF">bsdtb5_32290</name>
</gene>
<keyword evidence="8 17" id="KW-0521">NADP</keyword>
<evidence type="ECO:0000256" key="5">
    <source>
        <dbReference type="ARBA" id="ARBA00022723"/>
    </source>
</evidence>
<dbReference type="InterPro" id="IPR029056">
    <property type="entry name" value="Ribokinase-like"/>
</dbReference>
<evidence type="ECO:0000256" key="14">
    <source>
        <dbReference type="ARBA" id="ARBA00025153"/>
    </source>
</evidence>
<feature type="binding site" evidence="17">
    <location>
        <position position="391"/>
    </location>
    <ligand>
        <name>(6S)-NADPHX</name>
        <dbReference type="ChEBI" id="CHEBI:64076"/>
    </ligand>
</feature>
<comment type="catalytic activity">
    <reaction evidence="15 17 19">
        <text>(6S)-NADHX + ADP = AMP + phosphate + NADH + H(+)</text>
        <dbReference type="Rhea" id="RHEA:32223"/>
        <dbReference type="ChEBI" id="CHEBI:15378"/>
        <dbReference type="ChEBI" id="CHEBI:43474"/>
        <dbReference type="ChEBI" id="CHEBI:57945"/>
        <dbReference type="ChEBI" id="CHEBI:64074"/>
        <dbReference type="ChEBI" id="CHEBI:456215"/>
        <dbReference type="ChEBI" id="CHEBI:456216"/>
        <dbReference type="EC" id="4.2.1.136"/>
    </reaction>
</comment>
<keyword evidence="12 17" id="KW-0456">Lyase</keyword>
<feature type="binding site" evidence="17">
    <location>
        <begin position="428"/>
        <end position="432"/>
    </location>
    <ligand>
        <name>AMP</name>
        <dbReference type="ChEBI" id="CHEBI:456215"/>
    </ligand>
</feature>
<evidence type="ECO:0000256" key="17">
    <source>
        <dbReference type="HAMAP-Rule" id="MF_01965"/>
    </source>
</evidence>
<dbReference type="EC" id="5.1.99.6" evidence="19"/>
<dbReference type="KEGG" id="ahb:bsdtb5_32290"/>
<comment type="function">
    <text evidence="14 19">Bifunctional enzyme that catalyzes the epimerization of the S- and R-forms of NAD(P)HX and the dehydration of the S-form of NAD(P)HX at the expense of ADP, which is converted to AMP. This allows the repair of both epimers of NAD(P)HX, a damaged form of NAD(P)H that is a result of enzymatic or heat-dependent hydration.</text>
</comment>
<feature type="binding site" evidence="17">
    <location>
        <position position="255"/>
    </location>
    <ligand>
        <name>(6S)-NADPHX</name>
        <dbReference type="ChEBI" id="CHEBI:64076"/>
    </ligand>
</feature>
<dbReference type="GO" id="GO:0052856">
    <property type="term" value="F:NAD(P)HX epimerase activity"/>
    <property type="evidence" value="ECO:0007669"/>
    <property type="project" value="UniProtKB-UniRule"/>
</dbReference>
<comment type="similarity">
    <text evidence="4 19">In the C-terminal section; belongs to the NnrD/CARKD family.</text>
</comment>
<reference evidence="22 23" key="1">
    <citation type="submission" date="2020-11" db="EMBL/GenBank/DDBJ databases">
        <title>Draft genome sequencing of a Lachnospiraceae strain isolated from anoxic soil subjected to BSD treatment.</title>
        <authorList>
            <person name="Uek A."/>
            <person name="Tonouchi A."/>
        </authorList>
    </citation>
    <scope>NUCLEOTIDE SEQUENCE [LARGE SCALE GENOMIC DNA]</scope>
    <source>
        <strain evidence="22 23">TB5</strain>
    </source>
</reference>
<dbReference type="Pfam" id="PF01256">
    <property type="entry name" value="Carb_kinase"/>
    <property type="match status" value="1"/>
</dbReference>
<evidence type="ECO:0000256" key="6">
    <source>
        <dbReference type="ARBA" id="ARBA00022741"/>
    </source>
</evidence>
<evidence type="ECO:0000256" key="8">
    <source>
        <dbReference type="ARBA" id="ARBA00022857"/>
    </source>
</evidence>
<comment type="similarity">
    <text evidence="3 19">In the N-terminal section; belongs to the NnrE/AIBP family.</text>
</comment>
<dbReference type="EMBL" id="AP024169">
    <property type="protein sequence ID" value="BCN31934.1"/>
    <property type="molecule type" value="Genomic_DNA"/>
</dbReference>
<feature type="binding site" evidence="17">
    <location>
        <position position="328"/>
    </location>
    <ligand>
        <name>(6S)-NADPHX</name>
        <dbReference type="ChEBI" id="CHEBI:64076"/>
    </ligand>
</feature>
<evidence type="ECO:0000313" key="23">
    <source>
        <dbReference type="Proteomes" id="UP000595897"/>
    </source>
</evidence>
<comment type="catalytic activity">
    <reaction evidence="2 18 19">
        <text>(6R)-NADPHX = (6S)-NADPHX</text>
        <dbReference type="Rhea" id="RHEA:32227"/>
        <dbReference type="ChEBI" id="CHEBI:64076"/>
        <dbReference type="ChEBI" id="CHEBI:64077"/>
        <dbReference type="EC" id="5.1.99.6"/>
    </reaction>
</comment>
<evidence type="ECO:0000256" key="1">
    <source>
        <dbReference type="ARBA" id="ARBA00000013"/>
    </source>
</evidence>
<dbReference type="InterPro" id="IPR017953">
    <property type="entry name" value="Carbohydrate_kinase_pred_CS"/>
</dbReference>
<evidence type="ECO:0000256" key="11">
    <source>
        <dbReference type="ARBA" id="ARBA00023235"/>
    </source>
</evidence>
<dbReference type="EC" id="4.2.1.136" evidence="19"/>
<comment type="cofactor">
    <cofactor evidence="18 19">
        <name>K(+)</name>
        <dbReference type="ChEBI" id="CHEBI:29103"/>
    </cofactor>
    <text evidence="18 19">Binds 1 potassium ion per subunit.</text>
</comment>
<dbReference type="RefSeq" id="WP_271713022.1">
    <property type="nucleotide sequence ID" value="NZ_AP024169.1"/>
</dbReference>
<dbReference type="HAMAP" id="MF_01966">
    <property type="entry name" value="NADHX_epimerase"/>
    <property type="match status" value="1"/>
</dbReference>
<dbReference type="Proteomes" id="UP000595897">
    <property type="component" value="Chromosome"/>
</dbReference>
<dbReference type="AlphaFoldDB" id="A0A7R7END2"/>
<comment type="function">
    <text evidence="18">Catalyzes the epimerization of the S- and R-forms of NAD(P)HX, a damaged form of NAD(P)H that is a result of enzymatic or heat-dependent hydration. This is a prerequisite for the S-specific NAD(P)H-hydrate dehydratase to allow the repair of both epimers of NAD(P)HX.</text>
</comment>
<feature type="binding site" evidence="17">
    <location>
        <position position="456"/>
    </location>
    <ligand>
        <name>AMP</name>
        <dbReference type="ChEBI" id="CHEBI:456215"/>
    </ligand>
</feature>
<sequence length="515" mass="56499">MRYILNNQEMKKLDYITITDIGIPSMVLMEKAALSVCEEITSRVKKSDKILIVAGIGNNGGDGIAIARLLYDKEYDVRIHILGKEENATEETKLQLRIAHNLGVPIDNIINVSEYNIVVDAIFGIGLTRDVTGHYEKAIRDINEARNTVFAVDIPSGIDGDTGKVRNIAVKADYTITFGYSKIGLMLYPGCEYAGEVKVADIGFATKALDDIRPHTFHYEKEDIRTYLPKRKSDSNKGSFGKVLVIAGSKNMSGACFLSAKAAYITGAGLVKVLTVEENRTIIQTLLPEALLTTYNTEDLLSASKKSMVLNTIENAMEWASVIVIGPGIGMSESSKIIVEKIIRDSKVPTILDADALNLLSSMSEYVKSEQVNGNELYQIQLPENFIITPHMKEMSRLLHVDMDQVREWYYDSTTKEKQVSDCIVVLKDARTLVVNKEKTYINVSGNNGMSTGGSGDVLTGIIAGLIAGGLENYEAAALGVFMHGMAADEKVKEKSTYSLMASDILDGLPHLFKV</sequence>
<evidence type="ECO:0000313" key="22">
    <source>
        <dbReference type="EMBL" id="BCN31934.1"/>
    </source>
</evidence>
<dbReference type="CDD" id="cd01171">
    <property type="entry name" value="YXKO-related"/>
    <property type="match status" value="1"/>
</dbReference>
<feature type="binding site" evidence="18">
    <location>
        <position position="135"/>
    </location>
    <ligand>
        <name>(6S)-NADPHX</name>
        <dbReference type="ChEBI" id="CHEBI:64076"/>
    </ligand>
</feature>
<comment type="cofactor">
    <cofactor evidence="17">
        <name>Mg(2+)</name>
        <dbReference type="ChEBI" id="CHEBI:18420"/>
    </cofactor>
</comment>
<protein>
    <recommendedName>
        <fullName evidence="19">Bifunctional NAD(P)H-hydrate repair enzyme</fullName>
    </recommendedName>
    <alternativeName>
        <fullName evidence="19">Nicotinamide nucleotide repair protein</fullName>
    </alternativeName>
    <domain>
        <recommendedName>
            <fullName evidence="19">ADP-dependent (S)-NAD(P)H-hydrate dehydratase</fullName>
            <ecNumber evidence="19">4.2.1.136</ecNumber>
        </recommendedName>
        <alternativeName>
            <fullName evidence="19">ADP-dependent NAD(P)HX dehydratase</fullName>
        </alternativeName>
    </domain>
    <domain>
        <recommendedName>
            <fullName evidence="19">NAD(P)H-hydrate epimerase</fullName>
            <ecNumber evidence="19">5.1.99.6</ecNumber>
        </recommendedName>
    </domain>
</protein>
<dbReference type="InterPro" id="IPR004443">
    <property type="entry name" value="YjeF_N_dom"/>
</dbReference>
<keyword evidence="11 18" id="KW-0413">Isomerase</keyword>
<dbReference type="Gene3D" id="3.40.1190.20">
    <property type="match status" value="1"/>
</dbReference>
<dbReference type="NCBIfam" id="TIGR00196">
    <property type="entry name" value="yjeF_cterm"/>
    <property type="match status" value="1"/>
</dbReference>
<keyword evidence="13" id="KW-0511">Multifunctional enzyme</keyword>
<evidence type="ECO:0000256" key="7">
    <source>
        <dbReference type="ARBA" id="ARBA00022840"/>
    </source>
</evidence>
<feature type="binding site" evidence="18">
    <location>
        <begin position="124"/>
        <end position="130"/>
    </location>
    <ligand>
        <name>(6S)-NADPHX</name>
        <dbReference type="ChEBI" id="CHEBI:64076"/>
    </ligand>
</feature>
<feature type="binding site" evidence="18">
    <location>
        <position position="156"/>
    </location>
    <ligand>
        <name>K(+)</name>
        <dbReference type="ChEBI" id="CHEBI:29103"/>
    </ligand>
</feature>
<evidence type="ECO:0000256" key="19">
    <source>
        <dbReference type="PIRNR" id="PIRNR017184"/>
    </source>
</evidence>
<organism evidence="22 23">
    <name type="scientific">Anaeromicropila herbilytica</name>
    <dbReference type="NCBI Taxonomy" id="2785025"/>
    <lineage>
        <taxon>Bacteria</taxon>
        <taxon>Bacillati</taxon>
        <taxon>Bacillota</taxon>
        <taxon>Clostridia</taxon>
        <taxon>Lachnospirales</taxon>
        <taxon>Lachnospiraceae</taxon>
        <taxon>Anaeromicropila</taxon>
    </lineage>
</organism>
<evidence type="ECO:0000256" key="2">
    <source>
        <dbReference type="ARBA" id="ARBA00000909"/>
    </source>
</evidence>
<name>A0A7R7END2_9FIRM</name>
<accession>A0A7R7END2</accession>
<dbReference type="NCBIfam" id="TIGR00197">
    <property type="entry name" value="yjeF_nterm"/>
    <property type="match status" value="1"/>
</dbReference>
<dbReference type="InterPro" id="IPR000631">
    <property type="entry name" value="CARKD"/>
</dbReference>
<evidence type="ECO:0000256" key="15">
    <source>
        <dbReference type="ARBA" id="ARBA00048238"/>
    </source>
</evidence>
<dbReference type="PANTHER" id="PTHR12592">
    <property type="entry name" value="ATP-DEPENDENT (S)-NAD(P)H-HYDRATE DEHYDRATASE FAMILY MEMBER"/>
    <property type="match status" value="1"/>
</dbReference>
<dbReference type="GO" id="GO:0046872">
    <property type="term" value="F:metal ion binding"/>
    <property type="evidence" value="ECO:0007669"/>
    <property type="project" value="UniProtKB-UniRule"/>
</dbReference>
<dbReference type="GO" id="GO:0052855">
    <property type="term" value="F:ADP-dependent NAD(P)H-hydrate dehydratase activity"/>
    <property type="evidence" value="ECO:0007669"/>
    <property type="project" value="UniProtKB-UniRule"/>
</dbReference>
<dbReference type="InterPro" id="IPR030677">
    <property type="entry name" value="Nnr"/>
</dbReference>
<feature type="binding site" evidence="18">
    <location>
        <position position="120"/>
    </location>
    <ligand>
        <name>K(+)</name>
        <dbReference type="ChEBI" id="CHEBI:29103"/>
    </ligand>
</feature>
<dbReference type="GO" id="GO:0005524">
    <property type="term" value="F:ATP binding"/>
    <property type="evidence" value="ECO:0007669"/>
    <property type="project" value="UniProtKB-UniRule"/>
</dbReference>
<keyword evidence="6 17" id="KW-0547">Nucleotide-binding</keyword>
<feature type="binding site" evidence="17">
    <location>
        <position position="457"/>
    </location>
    <ligand>
        <name>(6S)-NADPHX</name>
        <dbReference type="ChEBI" id="CHEBI:64076"/>
    </ligand>
</feature>
<evidence type="ECO:0000256" key="13">
    <source>
        <dbReference type="ARBA" id="ARBA00023268"/>
    </source>
</evidence>
<dbReference type="HAMAP" id="MF_01965">
    <property type="entry name" value="NADHX_dehydratase"/>
    <property type="match status" value="1"/>
</dbReference>
<dbReference type="SUPFAM" id="SSF53613">
    <property type="entry name" value="Ribokinase-like"/>
    <property type="match status" value="1"/>
</dbReference>
<dbReference type="GO" id="GO:0046496">
    <property type="term" value="P:nicotinamide nucleotide metabolic process"/>
    <property type="evidence" value="ECO:0007669"/>
    <property type="project" value="UniProtKB-UniRule"/>
</dbReference>
<evidence type="ECO:0000256" key="16">
    <source>
        <dbReference type="ARBA" id="ARBA00049209"/>
    </source>
</evidence>
<evidence type="ECO:0000256" key="4">
    <source>
        <dbReference type="ARBA" id="ARBA00009524"/>
    </source>
</evidence>
<evidence type="ECO:0000256" key="10">
    <source>
        <dbReference type="ARBA" id="ARBA00023027"/>
    </source>
</evidence>
<dbReference type="PROSITE" id="PS51383">
    <property type="entry name" value="YJEF_C_3"/>
    <property type="match status" value="1"/>
</dbReference>
<evidence type="ECO:0000259" key="21">
    <source>
        <dbReference type="PROSITE" id="PS51385"/>
    </source>
</evidence>
<dbReference type="Pfam" id="PF03853">
    <property type="entry name" value="YjeF_N"/>
    <property type="match status" value="1"/>
</dbReference>
<comment type="catalytic activity">
    <reaction evidence="1 18 19">
        <text>(6R)-NADHX = (6S)-NADHX</text>
        <dbReference type="Rhea" id="RHEA:32215"/>
        <dbReference type="ChEBI" id="CHEBI:64074"/>
        <dbReference type="ChEBI" id="CHEBI:64075"/>
        <dbReference type="EC" id="5.1.99.6"/>
    </reaction>
</comment>
<comment type="subunit">
    <text evidence="17">Homotetramer.</text>
</comment>
<keyword evidence="7 17" id="KW-0067">ATP-binding</keyword>
<comment type="similarity">
    <text evidence="18">Belongs to the NnrE/AIBP family.</text>
</comment>
<keyword evidence="23" id="KW-1185">Reference proteome</keyword>
<feature type="domain" description="YjeF N-terminal" evidence="21">
    <location>
        <begin position="10"/>
        <end position="210"/>
    </location>
</feature>
<dbReference type="PANTHER" id="PTHR12592:SF0">
    <property type="entry name" value="ATP-DEPENDENT (S)-NAD(P)H-HYDRATE DEHYDRATASE"/>
    <property type="match status" value="1"/>
</dbReference>
<dbReference type="SUPFAM" id="SSF64153">
    <property type="entry name" value="YjeF N-terminal domain-like"/>
    <property type="match status" value="1"/>
</dbReference>
<feature type="binding site" evidence="18">
    <location>
        <position position="59"/>
    </location>
    <ligand>
        <name>K(+)</name>
        <dbReference type="ChEBI" id="CHEBI:29103"/>
    </ligand>
</feature>
<feature type="binding site" evidence="18">
    <location>
        <begin position="58"/>
        <end position="62"/>
    </location>
    <ligand>
        <name>(6S)-NADPHX</name>
        <dbReference type="ChEBI" id="CHEBI:64076"/>
    </ligand>
</feature>
<dbReference type="PROSITE" id="PS51385">
    <property type="entry name" value="YJEF_N"/>
    <property type="match status" value="1"/>
</dbReference>
<dbReference type="GO" id="GO:0110051">
    <property type="term" value="P:metabolite repair"/>
    <property type="evidence" value="ECO:0007669"/>
    <property type="project" value="TreeGrafter"/>
</dbReference>
<evidence type="ECO:0000256" key="12">
    <source>
        <dbReference type="ARBA" id="ARBA00023239"/>
    </source>
</evidence>
<keyword evidence="10 17" id="KW-0520">NAD</keyword>
<keyword evidence="5 18" id="KW-0479">Metal-binding</keyword>